<dbReference type="InterPro" id="IPR036116">
    <property type="entry name" value="FN3_sf"/>
</dbReference>
<evidence type="ECO:0000256" key="1">
    <source>
        <dbReference type="ARBA" id="ARBA00004479"/>
    </source>
</evidence>
<keyword evidence="7" id="KW-0472">Membrane</keyword>
<dbReference type="Gene3D" id="2.60.40.10">
    <property type="entry name" value="Immunoglobulins"/>
    <property type="match status" value="1"/>
</dbReference>
<sequence length="574" mass="64954">MEANVNILVLIALTVAIVSIECVQNSNVIMQVSRNMLREGDRYNVTCWVANRTELQCPEGKEIYLETQDFKRVETRHLNSTAIYHEVTSAQAQGPHDGYYCICDGVGLMALNFPIGVWLNITNFACRFLDVYGSELKCNFNVPLRAFEMNLNTTYQMKYYNRIYNCVLIKPDNTLVECIVPSGIFDKFRAEFELTIIMTDVIGDLNTTFRRSRIECVVLPAIGEGLQLLNRSSNAICLEWSEKQKSNHRPFGIAYDVQVQPPNRFGDFKWQRLMSNKLLRDSYCLSQLLPHQHYNLSVRRRLDDPLAVWSEPFVYEFSTADAIPARAPFVWSNAYTVDSDRKLLFVYWQQLQTSEYLGDNFTYSVSVLLRGQEKSPVARSNIQVESNMANISSLLAWAPRSGTYIVTVRSQNNVGLSENSSRIVISQLADAKDRQPTSLCFDKKAHQLRWKAPSTTTDLLTYTVYWCVSNTTDAGRCQDSMRLEAINTNSLQNLFALSQDDSYRSNRWGVAGNFSSSAAGGIVWWDGIAQCNDVSSGSSVEGITALGVLGILLYCLIRKCRYMSDIKVDLPPGV</sequence>
<dbReference type="PROSITE" id="PS50853">
    <property type="entry name" value="FN3"/>
    <property type="match status" value="1"/>
</dbReference>
<feature type="domain" description="Fibronectin type-III" evidence="12">
    <location>
        <begin position="222"/>
        <end position="322"/>
    </location>
</feature>
<evidence type="ECO:0000256" key="8">
    <source>
        <dbReference type="ARBA" id="ARBA00023157"/>
    </source>
</evidence>
<evidence type="ECO:0000256" key="5">
    <source>
        <dbReference type="ARBA" id="ARBA00022737"/>
    </source>
</evidence>
<evidence type="ECO:0000256" key="2">
    <source>
        <dbReference type="ARBA" id="ARBA00008921"/>
    </source>
</evidence>
<proteinExistence type="inferred from homology"/>
<keyword evidence="14" id="KW-1185">Reference proteome</keyword>
<name>A0AAD4KBX7_9MUSC</name>
<dbReference type="AlphaFoldDB" id="A0AAD4KBX7"/>
<evidence type="ECO:0000256" key="6">
    <source>
        <dbReference type="ARBA" id="ARBA00022989"/>
    </source>
</evidence>
<evidence type="ECO:0000256" key="9">
    <source>
        <dbReference type="ARBA" id="ARBA00023170"/>
    </source>
</evidence>
<keyword evidence="9" id="KW-0675">Receptor</keyword>
<dbReference type="InterPro" id="IPR003961">
    <property type="entry name" value="FN3_dom"/>
</dbReference>
<dbReference type="GO" id="GO:0004896">
    <property type="term" value="F:cytokine receptor activity"/>
    <property type="evidence" value="ECO:0007669"/>
    <property type="project" value="InterPro"/>
</dbReference>
<dbReference type="InterPro" id="IPR013783">
    <property type="entry name" value="Ig-like_fold"/>
</dbReference>
<protein>
    <recommendedName>
        <fullName evidence="12">Fibronectin type-III domain-containing protein</fullName>
    </recommendedName>
</protein>
<feature type="chain" id="PRO_5041975559" description="Fibronectin type-III domain-containing protein" evidence="11">
    <location>
        <begin position="23"/>
        <end position="574"/>
    </location>
</feature>
<dbReference type="PROSITE" id="PS01353">
    <property type="entry name" value="HEMATOPO_REC_L_F2"/>
    <property type="match status" value="1"/>
</dbReference>
<keyword evidence="3" id="KW-0812">Transmembrane</keyword>
<accession>A0AAD4KBX7</accession>
<feature type="non-terminal residue" evidence="13">
    <location>
        <position position="574"/>
    </location>
</feature>
<evidence type="ECO:0000259" key="12">
    <source>
        <dbReference type="PROSITE" id="PS50853"/>
    </source>
</evidence>
<organism evidence="13 14">
    <name type="scientific">Drosophila rubida</name>
    <dbReference type="NCBI Taxonomy" id="30044"/>
    <lineage>
        <taxon>Eukaryota</taxon>
        <taxon>Metazoa</taxon>
        <taxon>Ecdysozoa</taxon>
        <taxon>Arthropoda</taxon>
        <taxon>Hexapoda</taxon>
        <taxon>Insecta</taxon>
        <taxon>Pterygota</taxon>
        <taxon>Neoptera</taxon>
        <taxon>Endopterygota</taxon>
        <taxon>Diptera</taxon>
        <taxon>Brachycera</taxon>
        <taxon>Muscomorpha</taxon>
        <taxon>Ephydroidea</taxon>
        <taxon>Drosophilidae</taxon>
        <taxon>Drosophila</taxon>
    </lineage>
</organism>
<evidence type="ECO:0000313" key="14">
    <source>
        <dbReference type="Proteomes" id="UP001200034"/>
    </source>
</evidence>
<evidence type="ECO:0000256" key="11">
    <source>
        <dbReference type="SAM" id="SignalP"/>
    </source>
</evidence>
<dbReference type="Proteomes" id="UP001200034">
    <property type="component" value="Unassembled WGS sequence"/>
</dbReference>
<comment type="caution">
    <text evidence="13">The sequence shown here is derived from an EMBL/GenBank/DDBJ whole genome shotgun (WGS) entry which is preliminary data.</text>
</comment>
<evidence type="ECO:0000256" key="7">
    <source>
        <dbReference type="ARBA" id="ARBA00023136"/>
    </source>
</evidence>
<feature type="signal peptide" evidence="11">
    <location>
        <begin position="1"/>
        <end position="22"/>
    </location>
</feature>
<comment type="similarity">
    <text evidence="2">Belongs to the type I cytokine receptor family. Type 2 subfamily.</text>
</comment>
<keyword evidence="10" id="KW-0325">Glycoprotein</keyword>
<gene>
    <name evidence="13" type="ORF">KR093_001654</name>
</gene>
<keyword evidence="4 11" id="KW-0732">Signal</keyword>
<dbReference type="GO" id="GO:0016020">
    <property type="term" value="C:membrane"/>
    <property type="evidence" value="ECO:0007669"/>
    <property type="project" value="UniProtKB-SubCell"/>
</dbReference>
<dbReference type="InterPro" id="IPR003529">
    <property type="entry name" value="Hematopoietin_rcpt_Gp130_CS"/>
</dbReference>
<reference evidence="13" key="1">
    <citation type="journal article" date="2021" name="Mol. Ecol. Resour.">
        <title>Phylogenomic analyses of the genus Drosophila reveals genomic signals of climate adaptation.</title>
        <authorList>
            <person name="Li F."/>
            <person name="Rane R.V."/>
            <person name="Luria V."/>
            <person name="Xiong Z."/>
            <person name="Chen J."/>
            <person name="Li Z."/>
            <person name="Catullo R.A."/>
            <person name="Griffin P.C."/>
            <person name="Schiffer M."/>
            <person name="Pearce S."/>
            <person name="Lee S.F."/>
            <person name="McElroy K."/>
            <person name="Stocker A."/>
            <person name="Shirriffs J."/>
            <person name="Cockerell F."/>
            <person name="Coppin C."/>
            <person name="Sgro C.M."/>
            <person name="Karger A."/>
            <person name="Cain J.W."/>
            <person name="Weber J.A."/>
            <person name="Santpere G."/>
            <person name="Kirschner M.W."/>
            <person name="Hoffmann A.A."/>
            <person name="Oakeshott J.G."/>
            <person name="Zhang G."/>
        </authorList>
    </citation>
    <scope>NUCLEOTIDE SEQUENCE</scope>
    <source>
        <strain evidence="13">BGI-SZ-2011g</strain>
    </source>
</reference>
<dbReference type="EMBL" id="JAJJHW010000095">
    <property type="protein sequence ID" value="KAH8386645.1"/>
    <property type="molecule type" value="Genomic_DNA"/>
</dbReference>
<evidence type="ECO:0000313" key="13">
    <source>
        <dbReference type="EMBL" id="KAH8386645.1"/>
    </source>
</evidence>
<evidence type="ECO:0000256" key="4">
    <source>
        <dbReference type="ARBA" id="ARBA00022729"/>
    </source>
</evidence>
<keyword evidence="6" id="KW-1133">Transmembrane helix</keyword>
<keyword evidence="8" id="KW-1015">Disulfide bond</keyword>
<evidence type="ECO:0000256" key="10">
    <source>
        <dbReference type="ARBA" id="ARBA00023180"/>
    </source>
</evidence>
<keyword evidence="5" id="KW-0677">Repeat</keyword>
<dbReference type="SUPFAM" id="SSF49265">
    <property type="entry name" value="Fibronectin type III"/>
    <property type="match status" value="1"/>
</dbReference>
<comment type="subcellular location">
    <subcellularLocation>
        <location evidence="1">Membrane</location>
        <topology evidence="1">Single-pass type I membrane protein</topology>
    </subcellularLocation>
</comment>
<evidence type="ECO:0000256" key="3">
    <source>
        <dbReference type="ARBA" id="ARBA00022692"/>
    </source>
</evidence>